<reference evidence="3" key="1">
    <citation type="submission" date="2016-10" db="EMBL/GenBank/DDBJ databases">
        <authorList>
            <person name="Varghese N."/>
            <person name="Submissions S."/>
        </authorList>
    </citation>
    <scope>NUCLEOTIDE SEQUENCE [LARGE SCALE GENOMIC DNA]</scope>
    <source>
        <strain evidence="3">CGMCC 4.3506</strain>
    </source>
</reference>
<name>A0A1G7UIB9_9PSEU</name>
<dbReference type="Proteomes" id="UP000199623">
    <property type="component" value="Unassembled WGS sequence"/>
</dbReference>
<proteinExistence type="predicted"/>
<dbReference type="Pfam" id="PF13833">
    <property type="entry name" value="EF-hand_8"/>
    <property type="match status" value="1"/>
</dbReference>
<dbReference type="GO" id="GO:0005509">
    <property type="term" value="F:calcium ion binding"/>
    <property type="evidence" value="ECO:0007669"/>
    <property type="project" value="InterPro"/>
</dbReference>
<dbReference type="Gene3D" id="1.10.238.10">
    <property type="entry name" value="EF-hand"/>
    <property type="match status" value="1"/>
</dbReference>
<accession>A0A1G7UIB9</accession>
<keyword evidence="3" id="KW-1185">Reference proteome</keyword>
<protein>
    <submittedName>
        <fullName evidence="2">Ca2+-binding protein, EF-hand superfamily</fullName>
    </submittedName>
</protein>
<dbReference type="STRING" id="200378.SAMN05216553_108231"/>
<dbReference type="PROSITE" id="PS00018">
    <property type="entry name" value="EF_HAND_1"/>
    <property type="match status" value="3"/>
</dbReference>
<dbReference type="SMART" id="SM00054">
    <property type="entry name" value="EFh"/>
    <property type="match status" value="3"/>
</dbReference>
<dbReference type="SUPFAM" id="SSF47473">
    <property type="entry name" value="EF-hand"/>
    <property type="match status" value="1"/>
</dbReference>
<feature type="domain" description="EF-hand" evidence="1">
    <location>
        <begin position="127"/>
        <end position="153"/>
    </location>
</feature>
<feature type="domain" description="EF-hand" evidence="1">
    <location>
        <begin position="86"/>
        <end position="121"/>
    </location>
</feature>
<dbReference type="Pfam" id="PF13202">
    <property type="entry name" value="EF-hand_5"/>
    <property type="match status" value="2"/>
</dbReference>
<organism evidence="2 3">
    <name type="scientific">Lentzea fradiae</name>
    <dbReference type="NCBI Taxonomy" id="200378"/>
    <lineage>
        <taxon>Bacteria</taxon>
        <taxon>Bacillati</taxon>
        <taxon>Actinomycetota</taxon>
        <taxon>Actinomycetes</taxon>
        <taxon>Pseudonocardiales</taxon>
        <taxon>Pseudonocardiaceae</taxon>
        <taxon>Lentzea</taxon>
    </lineage>
</organism>
<sequence>MASDFQRQKVSPVFEAMDANHDGYLAEDDFRALTTRWVEVRGGDEEKLAQVMMGWWEALRTAAGRDRVSLDDVMGVVDVLPSSPEAVFGTADAMFTAADADNDDYVSQDEYRMMIRAWLGHDGPVDFARLDLDGDGRLSRHEFAQLWMEFWAGDDETAPGSYAFGPVSGVHEGEELLT</sequence>
<dbReference type="InterPro" id="IPR011992">
    <property type="entry name" value="EF-hand-dom_pair"/>
</dbReference>
<dbReference type="AlphaFoldDB" id="A0A1G7UIB9"/>
<dbReference type="OrthoDB" id="7356823at2"/>
<dbReference type="PROSITE" id="PS50222">
    <property type="entry name" value="EF_HAND_2"/>
    <property type="match status" value="2"/>
</dbReference>
<dbReference type="RefSeq" id="WP_090051426.1">
    <property type="nucleotide sequence ID" value="NZ_FNCC01000008.1"/>
</dbReference>
<evidence type="ECO:0000313" key="2">
    <source>
        <dbReference type="EMBL" id="SDG47296.1"/>
    </source>
</evidence>
<dbReference type="InterPro" id="IPR002048">
    <property type="entry name" value="EF_hand_dom"/>
</dbReference>
<evidence type="ECO:0000259" key="1">
    <source>
        <dbReference type="PROSITE" id="PS50222"/>
    </source>
</evidence>
<dbReference type="EMBL" id="FNCC01000008">
    <property type="protein sequence ID" value="SDG47296.1"/>
    <property type="molecule type" value="Genomic_DNA"/>
</dbReference>
<evidence type="ECO:0000313" key="3">
    <source>
        <dbReference type="Proteomes" id="UP000199623"/>
    </source>
</evidence>
<gene>
    <name evidence="2" type="ORF">SAMN05216553_108231</name>
</gene>
<dbReference type="InterPro" id="IPR018247">
    <property type="entry name" value="EF_Hand_1_Ca_BS"/>
</dbReference>